<dbReference type="PANTHER" id="PTHR19282">
    <property type="entry name" value="TETRASPANIN"/>
    <property type="match status" value="1"/>
</dbReference>
<dbReference type="PRINTS" id="PR00259">
    <property type="entry name" value="TMFOUR"/>
</dbReference>
<keyword evidence="7" id="KW-1015">Disulfide bond</keyword>
<evidence type="ECO:0000313" key="10">
    <source>
        <dbReference type="Proteomes" id="UP000287033"/>
    </source>
</evidence>
<dbReference type="Pfam" id="PF00335">
    <property type="entry name" value="Tetraspanin"/>
    <property type="match status" value="1"/>
</dbReference>
<sequence>MAASSSRRLQTKPVITCLKTFLIVFSFVFWIAGGVLLAVGIWGKVSLEEYLSLLAEKSTNVPYVLIGTGAAIVIFGFFGCFATCRGSTWMLKLYAMILSLIFLAQLVAGISGFVFRHEINTTLKKCFRDAVQKYNTTGSSVDSIQRNLHCCGAQNYTDWNDTAYFKISGIPMSCCRNNSDCKSGDLKNMSTAKDKVFKQGCVVLVINFMEKNVGIVAGIAFGIGFFQLIGILLACCLSRYITNNQYEMV</sequence>
<feature type="disulfide bond" evidence="7">
    <location>
        <begin position="150"/>
        <end position="181"/>
    </location>
</feature>
<dbReference type="OMA" id="EVYTTGC"/>
<evidence type="ECO:0000256" key="4">
    <source>
        <dbReference type="ARBA" id="ARBA00022989"/>
    </source>
</evidence>
<feature type="transmembrane region" description="Helical" evidence="8">
    <location>
        <begin position="93"/>
        <end position="115"/>
    </location>
</feature>
<evidence type="ECO:0000256" key="2">
    <source>
        <dbReference type="ARBA" id="ARBA00006840"/>
    </source>
</evidence>
<keyword evidence="5 8" id="KW-0472">Membrane</keyword>
<evidence type="ECO:0000256" key="1">
    <source>
        <dbReference type="ARBA" id="ARBA00004141"/>
    </source>
</evidence>
<dbReference type="InterPro" id="IPR018499">
    <property type="entry name" value="Tetraspanin/Peripherin"/>
</dbReference>
<dbReference type="Gene3D" id="1.10.1450.10">
    <property type="entry name" value="Tetraspanin"/>
    <property type="match status" value="1"/>
</dbReference>
<evidence type="ECO:0000256" key="5">
    <source>
        <dbReference type="ARBA" id="ARBA00023136"/>
    </source>
</evidence>
<dbReference type="AlphaFoldDB" id="A0A401T3J6"/>
<dbReference type="PIRSF" id="PIRSF002419">
    <property type="entry name" value="Tetraspanin"/>
    <property type="match status" value="1"/>
</dbReference>
<keyword evidence="3 8" id="KW-0812">Transmembrane</keyword>
<evidence type="ECO:0000256" key="3">
    <source>
        <dbReference type="ARBA" id="ARBA00022692"/>
    </source>
</evidence>
<dbReference type="InterPro" id="IPR008952">
    <property type="entry name" value="Tetraspanin_EC2_sf"/>
</dbReference>
<comment type="similarity">
    <text evidence="2 8">Belongs to the tetraspanin (TM4SF) family.</text>
</comment>
<proteinExistence type="inferred from homology"/>
<dbReference type="GO" id="GO:0005886">
    <property type="term" value="C:plasma membrane"/>
    <property type="evidence" value="ECO:0007669"/>
    <property type="project" value="TreeGrafter"/>
</dbReference>
<dbReference type="OrthoDB" id="9972904at2759"/>
<keyword evidence="4 8" id="KW-1133">Transmembrane helix</keyword>
<dbReference type="SUPFAM" id="SSF48652">
    <property type="entry name" value="Tetraspanin"/>
    <property type="match status" value="1"/>
</dbReference>
<dbReference type="InterPro" id="IPR000301">
    <property type="entry name" value="Tetraspanin_animals"/>
</dbReference>
<dbReference type="EMBL" id="BEZZ01000964">
    <property type="protein sequence ID" value="GCC37229.1"/>
    <property type="molecule type" value="Genomic_DNA"/>
</dbReference>
<reference evidence="9 10" key="1">
    <citation type="journal article" date="2018" name="Nat. Ecol. Evol.">
        <title>Shark genomes provide insights into elasmobranch evolution and the origin of vertebrates.</title>
        <authorList>
            <person name="Hara Y"/>
            <person name="Yamaguchi K"/>
            <person name="Onimaru K"/>
            <person name="Kadota M"/>
            <person name="Koyanagi M"/>
            <person name="Keeley SD"/>
            <person name="Tatsumi K"/>
            <person name="Tanaka K"/>
            <person name="Motone F"/>
            <person name="Kageyama Y"/>
            <person name="Nozu R"/>
            <person name="Adachi N"/>
            <person name="Nishimura O"/>
            <person name="Nakagawa R"/>
            <person name="Tanegashima C"/>
            <person name="Kiyatake I"/>
            <person name="Matsumoto R"/>
            <person name="Murakumo K"/>
            <person name="Nishida K"/>
            <person name="Terakita A"/>
            <person name="Kuratani S"/>
            <person name="Sato K"/>
            <person name="Hyodo S Kuraku.S."/>
        </authorList>
    </citation>
    <scope>NUCLEOTIDE SEQUENCE [LARGE SCALE GENOMIC DNA]</scope>
</reference>
<protein>
    <recommendedName>
        <fullName evidence="8">Tetraspanin</fullName>
    </recommendedName>
</protein>
<keyword evidence="6" id="KW-0325">Glycoprotein</keyword>
<evidence type="ECO:0000256" key="6">
    <source>
        <dbReference type="ARBA" id="ARBA00023180"/>
    </source>
</evidence>
<feature type="transmembrane region" description="Helical" evidence="8">
    <location>
        <begin position="213"/>
        <end position="237"/>
    </location>
</feature>
<keyword evidence="10" id="KW-1185">Reference proteome</keyword>
<accession>A0A401T3J6</accession>
<comment type="caution">
    <text evidence="9">The sequence shown here is derived from an EMBL/GenBank/DDBJ whole genome shotgun (WGS) entry which is preliminary data.</text>
</comment>
<feature type="transmembrane region" description="Helical" evidence="8">
    <location>
        <begin position="21"/>
        <end position="43"/>
    </location>
</feature>
<feature type="transmembrane region" description="Helical" evidence="8">
    <location>
        <begin position="63"/>
        <end position="81"/>
    </location>
</feature>
<dbReference type="InterPro" id="IPR048232">
    <property type="entry name" value="TSN6/7_LEL"/>
</dbReference>
<dbReference type="Proteomes" id="UP000287033">
    <property type="component" value="Unassembled WGS sequence"/>
</dbReference>
<dbReference type="STRING" id="137246.A0A401T3J6"/>
<organism evidence="9 10">
    <name type="scientific">Chiloscyllium punctatum</name>
    <name type="common">Brownbanded bambooshark</name>
    <name type="synonym">Hemiscyllium punctatum</name>
    <dbReference type="NCBI Taxonomy" id="137246"/>
    <lineage>
        <taxon>Eukaryota</taxon>
        <taxon>Metazoa</taxon>
        <taxon>Chordata</taxon>
        <taxon>Craniata</taxon>
        <taxon>Vertebrata</taxon>
        <taxon>Chondrichthyes</taxon>
        <taxon>Elasmobranchii</taxon>
        <taxon>Galeomorphii</taxon>
        <taxon>Galeoidea</taxon>
        <taxon>Orectolobiformes</taxon>
        <taxon>Hemiscylliidae</taxon>
        <taxon>Chiloscyllium</taxon>
    </lineage>
</organism>
<comment type="subcellular location">
    <subcellularLocation>
        <location evidence="1 8">Membrane</location>
        <topology evidence="1 8">Multi-pass membrane protein</topology>
    </subcellularLocation>
</comment>
<dbReference type="PANTHER" id="PTHR19282:SF252">
    <property type="entry name" value="TETRASPANIN"/>
    <property type="match status" value="1"/>
</dbReference>
<dbReference type="CDD" id="cd03161">
    <property type="entry name" value="TM4SF2_6_like_LEL"/>
    <property type="match status" value="1"/>
</dbReference>
<gene>
    <name evidence="9" type="ORF">chiPu_0015731</name>
</gene>
<evidence type="ECO:0000256" key="8">
    <source>
        <dbReference type="RuleBase" id="RU361218"/>
    </source>
</evidence>
<name>A0A401T3J6_CHIPU</name>
<evidence type="ECO:0000256" key="7">
    <source>
        <dbReference type="PIRSR" id="PIRSR002419-1"/>
    </source>
</evidence>
<dbReference type="InterPro" id="IPR018503">
    <property type="entry name" value="Tetraspanin_CS"/>
</dbReference>
<dbReference type="PROSITE" id="PS00421">
    <property type="entry name" value="TM4_1"/>
    <property type="match status" value="1"/>
</dbReference>
<evidence type="ECO:0000313" key="9">
    <source>
        <dbReference type="EMBL" id="GCC37229.1"/>
    </source>
</evidence>